<feature type="binding site" evidence="17">
    <location>
        <position position="637"/>
    </location>
    <ligand>
        <name>L-glutamate</name>
        <dbReference type="ChEBI" id="CHEBI:29985"/>
    </ligand>
</feature>
<keyword evidence="1" id="KW-0813">Transport</keyword>
<dbReference type="InterPro" id="IPR001320">
    <property type="entry name" value="Iontro_rcpt_C"/>
</dbReference>
<dbReference type="SUPFAM" id="SSF53822">
    <property type="entry name" value="Periplasmic binding protein-like I"/>
    <property type="match status" value="1"/>
</dbReference>
<keyword evidence="4" id="KW-0732">Signal</keyword>
<keyword evidence="12" id="KW-0966">Cell projection</keyword>
<evidence type="ECO:0000256" key="12">
    <source>
        <dbReference type="ARBA" id="ARBA00023273"/>
    </source>
</evidence>
<evidence type="ECO:0000256" key="6">
    <source>
        <dbReference type="ARBA" id="ARBA00023018"/>
    </source>
</evidence>
<keyword evidence="2" id="KW-1003">Cell membrane</keyword>
<dbReference type="SUPFAM" id="SSF81324">
    <property type="entry name" value="Voltage-gated potassium channels"/>
    <property type="match status" value="1"/>
</dbReference>
<dbReference type="Pfam" id="PF00060">
    <property type="entry name" value="Lig_chan"/>
    <property type="match status" value="1"/>
</dbReference>
<dbReference type="SMART" id="SM00918">
    <property type="entry name" value="Lig_chan-Glu_bd"/>
    <property type="match status" value="1"/>
</dbReference>
<dbReference type="Pfam" id="PF01094">
    <property type="entry name" value="ANF_receptor"/>
    <property type="match status" value="1"/>
</dbReference>
<keyword evidence="10" id="KW-0325">Glycoprotein</keyword>
<feature type="disulfide bond" evidence="19">
    <location>
        <begin position="649"/>
        <end position="704"/>
    </location>
</feature>
<accession>R7V080</accession>
<feature type="transmembrane region" description="Helical" evidence="20">
    <location>
        <begin position="538"/>
        <end position="560"/>
    </location>
</feature>
<dbReference type="GO" id="GO:0038023">
    <property type="term" value="F:signaling receptor activity"/>
    <property type="evidence" value="ECO:0007669"/>
    <property type="project" value="InterPro"/>
</dbReference>
<feature type="transmembrane region" description="Helical" evidence="20">
    <location>
        <begin position="462"/>
        <end position="481"/>
    </location>
</feature>
<keyword evidence="6" id="KW-0770">Synapse</keyword>
<evidence type="ECO:0000256" key="7">
    <source>
        <dbReference type="ARBA" id="ARBA00023065"/>
    </source>
</evidence>
<dbReference type="HOGENOM" id="CLU_007257_1_1_1"/>
<dbReference type="EMBL" id="KB296270">
    <property type="protein sequence ID" value="ELU11964.1"/>
    <property type="molecule type" value="Genomic_DNA"/>
</dbReference>
<dbReference type="EnsemblMetazoa" id="CapteT165192">
    <property type="protein sequence ID" value="CapteP165192"/>
    <property type="gene ID" value="CapteG165192"/>
</dbReference>
<evidence type="ECO:0000313" key="23">
    <source>
        <dbReference type="EMBL" id="ELU11964.1"/>
    </source>
</evidence>
<evidence type="ECO:0000256" key="9">
    <source>
        <dbReference type="ARBA" id="ARBA00023170"/>
    </source>
</evidence>
<evidence type="ECO:0000256" key="8">
    <source>
        <dbReference type="ARBA" id="ARBA00023136"/>
    </source>
</evidence>
<feature type="binding site" evidence="17">
    <location>
        <position position="417"/>
    </location>
    <ligand>
        <name>L-glutamate</name>
        <dbReference type="ChEBI" id="CHEBI:29985"/>
    </ligand>
</feature>
<dbReference type="InterPro" id="IPR001828">
    <property type="entry name" value="ANF_lig-bd_rcpt"/>
</dbReference>
<dbReference type="Pfam" id="PF10613">
    <property type="entry name" value="Lig_chan-Glu_bd"/>
    <property type="match status" value="1"/>
</dbReference>
<dbReference type="OMA" id="ENYHYIF"/>
<name>R7V080_CAPTE</name>
<keyword evidence="13" id="KW-1071">Ligand-gated ion channel</keyword>
<keyword evidence="7" id="KW-0406">Ion transport</keyword>
<evidence type="ECO:0000259" key="21">
    <source>
        <dbReference type="SMART" id="SM00079"/>
    </source>
</evidence>
<feature type="binding site" evidence="17">
    <location>
        <position position="422"/>
    </location>
    <ligand>
        <name>L-glutamate</name>
        <dbReference type="ChEBI" id="CHEBI:29985"/>
    </ligand>
</feature>
<keyword evidence="25" id="KW-1185">Reference proteome</keyword>
<dbReference type="PRINTS" id="PR00177">
    <property type="entry name" value="NMDARECEPTOR"/>
</dbReference>
<evidence type="ECO:0000256" key="14">
    <source>
        <dbReference type="ARBA" id="ARBA00023303"/>
    </source>
</evidence>
<feature type="domain" description="Ionotropic glutamate receptor C-terminal" evidence="21">
    <location>
        <begin position="332"/>
        <end position="700"/>
    </location>
</feature>
<keyword evidence="8 20" id="KW-0472">Membrane</keyword>
<sequence length="856" mass="97241">MLASHINSMCNTLEVPHLESRLEVRTAGAHTIPMGLMLGNSAERQMFSVNVYPEASFMSKALMALIEHFEWKKFCILYGDQNDLLLLQDILRAPLNSDVEITVRQAHPHSLRETLKEISKRGFHKVLAHLNIDLTYALLKAALQVQMLDPSHHYIVTNLDLETLDLDDFAHSYANITGFRLINRDHPRVKDVLKQMEMYQRFSQGAKLLNSTKPPIIKTEAALMYDAVYVLAHGLQQVDKSTRLRLVNLSCDGDQAWAFGSSLYNYLNLVEMEGLTGKITFDRGRRLDFEVDILQLKEEGTKKVGTWNTWAGANFSKAEEMVRVGGQFGNRTLVVTTIYERPYMELKKSEQPLIGNEKYQGFCVDLLEEIAQIVGFQYEIIIVADGRYGAPDNNKVWTGMVQEIITKRADLAVAPLTINYLREQVIDFTKPFMNLGISILFKRPRRESPGLFSFLNPLAIEIWLYVIAAYFVVSLMMFVLARFSPYEWYNPHPCNTDNDVMENMFTLSNSFWFAVGTLMQQGSDINPRAVSTRIVGGIWWFFTLIIISSYTANLAAFLTVERMVSPIESAEDLSKQTKISYGTMNAGSTKIFFKTSKIPTYQRMWAFMESHEDEVFVTTSEEGINRVLKGNYAYLMESTMIDYTIQRNCELMQVGGLLDSKGYGIGTQINSPYRDPISMAILELQENGRIQMLYNKWWKNTGTCNNDEKKQDGKANSLGVANVGGIFVVLFVGLALAVICSIIEFVWNSRKNAAVDRQSLWSEMMEELRFAIRCHGSTKKPALKRQCSKCLHHPGEPCTVDSPNGVLQLHEMTRYQGPGSPKGHVHENNSLDGKSHAQFRYHDACDSYGDYRDSHT</sequence>
<proteinExistence type="predicted"/>
<dbReference type="STRING" id="283909.R7V080"/>
<feature type="domain" description="Ionotropic glutamate receptor L-glutamate and glycine-binding" evidence="22">
    <location>
        <begin position="342"/>
        <end position="406"/>
    </location>
</feature>
<dbReference type="GO" id="GO:0015276">
    <property type="term" value="F:ligand-gated monoatomic ion channel activity"/>
    <property type="evidence" value="ECO:0007669"/>
    <property type="project" value="InterPro"/>
</dbReference>
<evidence type="ECO:0000256" key="11">
    <source>
        <dbReference type="ARBA" id="ARBA00023257"/>
    </source>
</evidence>
<evidence type="ECO:0000256" key="3">
    <source>
        <dbReference type="ARBA" id="ARBA00022692"/>
    </source>
</evidence>
<dbReference type="SMART" id="SM00079">
    <property type="entry name" value="PBPe"/>
    <property type="match status" value="1"/>
</dbReference>
<feature type="transmembrane region" description="Helical" evidence="20">
    <location>
        <begin position="723"/>
        <end position="747"/>
    </location>
</feature>
<dbReference type="EMBL" id="AMQN01005548">
    <property type="status" value="NOT_ANNOTATED_CDS"/>
    <property type="molecule type" value="Genomic_DNA"/>
</dbReference>
<feature type="site" description="Crucial to convey clamshell closure to channel opening" evidence="18">
    <location>
        <position position="567"/>
    </location>
</feature>
<keyword evidence="11" id="KW-0628">Postsynaptic cell membrane</keyword>
<evidence type="ECO:0000313" key="24">
    <source>
        <dbReference type="EnsemblMetazoa" id="CapteP165192"/>
    </source>
</evidence>
<keyword evidence="5 20" id="KW-1133">Transmembrane helix</keyword>
<feature type="binding site" evidence="17">
    <location>
        <position position="589"/>
    </location>
    <ligand>
        <name>L-glutamate</name>
        <dbReference type="ChEBI" id="CHEBI:29985"/>
    </ligand>
</feature>
<evidence type="ECO:0000256" key="2">
    <source>
        <dbReference type="ARBA" id="ARBA00022475"/>
    </source>
</evidence>
<dbReference type="Proteomes" id="UP000014760">
    <property type="component" value="Unassembled WGS sequence"/>
</dbReference>
<feature type="binding site" evidence="17">
    <location>
        <position position="588"/>
    </location>
    <ligand>
        <name>L-glutamate</name>
        <dbReference type="ChEBI" id="CHEBI:29985"/>
    </ligand>
</feature>
<evidence type="ECO:0000256" key="19">
    <source>
        <dbReference type="PIRSR" id="PIRSR601508-3"/>
    </source>
</evidence>
<dbReference type="FunFam" id="3.40.190.10:FF:000060">
    <property type="entry name" value="Glutamate receptor ionotropic, kainate 1"/>
    <property type="match status" value="1"/>
</dbReference>
<dbReference type="InterPro" id="IPR001508">
    <property type="entry name" value="Iono_Glu_rcpt_met"/>
</dbReference>
<dbReference type="Gene3D" id="1.10.287.70">
    <property type="match status" value="1"/>
</dbReference>
<feature type="binding site" evidence="17">
    <location>
        <position position="415"/>
    </location>
    <ligand>
        <name>L-glutamate</name>
        <dbReference type="ChEBI" id="CHEBI:29985"/>
    </ligand>
</feature>
<evidence type="ECO:0000256" key="20">
    <source>
        <dbReference type="SAM" id="Phobius"/>
    </source>
</evidence>
<dbReference type="OrthoDB" id="5984008at2759"/>
<evidence type="ECO:0008006" key="26">
    <source>
        <dbReference type="Google" id="ProtNLM"/>
    </source>
</evidence>
<dbReference type="Gene3D" id="3.40.190.10">
    <property type="entry name" value="Periplasmic binding protein-like II"/>
    <property type="match status" value="2"/>
</dbReference>
<dbReference type="FunFam" id="1.10.287.70:FF:000010">
    <property type="entry name" value="Putative glutamate receptor ionotropic kainate 1"/>
    <property type="match status" value="1"/>
</dbReference>
<evidence type="ECO:0000256" key="4">
    <source>
        <dbReference type="ARBA" id="ARBA00022729"/>
    </source>
</evidence>
<evidence type="ECO:0000256" key="18">
    <source>
        <dbReference type="PIRSR" id="PIRSR601508-2"/>
    </source>
</evidence>
<gene>
    <name evidence="23" type="ORF">CAPTEDRAFT_165192</name>
</gene>
<evidence type="ECO:0000256" key="1">
    <source>
        <dbReference type="ARBA" id="ARBA00022448"/>
    </source>
</evidence>
<dbReference type="GO" id="GO:0042734">
    <property type="term" value="C:presynaptic membrane"/>
    <property type="evidence" value="ECO:0007669"/>
    <property type="project" value="UniProtKB-SubCell"/>
</dbReference>
<keyword evidence="3 20" id="KW-0812">Transmembrane</keyword>
<organism evidence="23">
    <name type="scientific">Capitella teleta</name>
    <name type="common">Polychaete worm</name>
    <dbReference type="NCBI Taxonomy" id="283909"/>
    <lineage>
        <taxon>Eukaryota</taxon>
        <taxon>Metazoa</taxon>
        <taxon>Spiralia</taxon>
        <taxon>Lophotrochozoa</taxon>
        <taxon>Annelida</taxon>
        <taxon>Polychaeta</taxon>
        <taxon>Sedentaria</taxon>
        <taxon>Scolecida</taxon>
        <taxon>Capitellidae</taxon>
        <taxon>Capitella</taxon>
    </lineage>
</organism>
<dbReference type="AlphaFoldDB" id="R7V080"/>
<evidence type="ECO:0000256" key="17">
    <source>
        <dbReference type="PIRSR" id="PIRSR601508-1"/>
    </source>
</evidence>
<comment type="subcellular location">
    <subcellularLocation>
        <location evidence="15">Postsynaptic cell membrane</location>
        <topology evidence="15">Multi-pass membrane protein</topology>
    </subcellularLocation>
    <subcellularLocation>
        <location evidence="16">Presynaptic cell membrane</location>
        <topology evidence="16">Multi-pass membrane protein</topology>
    </subcellularLocation>
</comment>
<dbReference type="SUPFAM" id="SSF53850">
    <property type="entry name" value="Periplasmic binding protein-like II"/>
    <property type="match status" value="1"/>
</dbReference>
<protein>
    <recommendedName>
        <fullName evidence="26">Glutamate receptor</fullName>
    </recommendedName>
</protein>
<evidence type="ECO:0000256" key="16">
    <source>
        <dbReference type="ARBA" id="ARBA00034107"/>
    </source>
</evidence>
<feature type="site" description="Interaction with the cone snail toxin Con-ikot-ikot" evidence="18">
    <location>
        <position position="594"/>
    </location>
</feature>
<dbReference type="InterPro" id="IPR028082">
    <property type="entry name" value="Peripla_BP_I"/>
</dbReference>
<evidence type="ECO:0000256" key="5">
    <source>
        <dbReference type="ARBA" id="ARBA00022989"/>
    </source>
</evidence>
<dbReference type="FunCoup" id="R7V080">
    <property type="interactions" value="16"/>
</dbReference>
<evidence type="ECO:0000256" key="10">
    <source>
        <dbReference type="ARBA" id="ARBA00023180"/>
    </source>
</evidence>
<keyword evidence="19" id="KW-1015">Disulfide bond</keyword>
<dbReference type="GO" id="GO:0045211">
    <property type="term" value="C:postsynaptic membrane"/>
    <property type="evidence" value="ECO:0007669"/>
    <property type="project" value="UniProtKB-SubCell"/>
</dbReference>
<evidence type="ECO:0000256" key="13">
    <source>
        <dbReference type="ARBA" id="ARBA00023286"/>
    </source>
</evidence>
<dbReference type="FunFam" id="3.40.190.10:FF:000072">
    <property type="entry name" value="glutamate receptor ionotropic, kainate 4"/>
    <property type="match status" value="1"/>
</dbReference>
<reference evidence="24" key="3">
    <citation type="submission" date="2015-06" db="UniProtKB">
        <authorList>
            <consortium name="EnsemblMetazoa"/>
        </authorList>
    </citation>
    <scope>IDENTIFICATION</scope>
</reference>
<dbReference type="InterPro" id="IPR019594">
    <property type="entry name" value="Glu/Gly-bd"/>
</dbReference>
<keyword evidence="9" id="KW-0675">Receptor</keyword>
<reference evidence="25" key="1">
    <citation type="submission" date="2012-12" db="EMBL/GenBank/DDBJ databases">
        <authorList>
            <person name="Hellsten U."/>
            <person name="Grimwood J."/>
            <person name="Chapman J.A."/>
            <person name="Shapiro H."/>
            <person name="Aerts A."/>
            <person name="Otillar R.P."/>
            <person name="Terry A.Y."/>
            <person name="Boore J.L."/>
            <person name="Simakov O."/>
            <person name="Marletaz F."/>
            <person name="Cho S.-J."/>
            <person name="Edsinger-Gonzales E."/>
            <person name="Havlak P."/>
            <person name="Kuo D.-H."/>
            <person name="Larsson T."/>
            <person name="Lv J."/>
            <person name="Arendt D."/>
            <person name="Savage R."/>
            <person name="Osoegawa K."/>
            <person name="de Jong P."/>
            <person name="Lindberg D.R."/>
            <person name="Seaver E.C."/>
            <person name="Weisblat D.A."/>
            <person name="Putnam N.H."/>
            <person name="Grigoriev I.V."/>
            <person name="Rokhsar D.S."/>
        </authorList>
    </citation>
    <scope>NUCLEOTIDE SEQUENCE</scope>
    <source>
        <strain evidence="25">I ESC-2004</strain>
    </source>
</reference>
<evidence type="ECO:0000259" key="22">
    <source>
        <dbReference type="SMART" id="SM00918"/>
    </source>
</evidence>
<keyword evidence="14" id="KW-0407">Ion channel</keyword>
<dbReference type="Gene3D" id="3.40.50.2300">
    <property type="match status" value="2"/>
</dbReference>
<reference evidence="23 25" key="2">
    <citation type="journal article" date="2013" name="Nature">
        <title>Insights into bilaterian evolution from three spiralian genomes.</title>
        <authorList>
            <person name="Simakov O."/>
            <person name="Marletaz F."/>
            <person name="Cho S.J."/>
            <person name="Edsinger-Gonzales E."/>
            <person name="Havlak P."/>
            <person name="Hellsten U."/>
            <person name="Kuo D.H."/>
            <person name="Larsson T."/>
            <person name="Lv J."/>
            <person name="Arendt D."/>
            <person name="Savage R."/>
            <person name="Osoegawa K."/>
            <person name="de Jong P."/>
            <person name="Grimwood J."/>
            <person name="Chapman J.A."/>
            <person name="Shapiro H."/>
            <person name="Aerts A."/>
            <person name="Otillar R.P."/>
            <person name="Terry A.Y."/>
            <person name="Boore J.L."/>
            <person name="Grigoriev I.V."/>
            <person name="Lindberg D.R."/>
            <person name="Seaver E.C."/>
            <person name="Weisblat D.A."/>
            <person name="Putnam N.H."/>
            <person name="Rokhsar D.S."/>
        </authorList>
    </citation>
    <scope>NUCLEOTIDE SEQUENCE</scope>
    <source>
        <strain evidence="23 25">I ESC-2004</strain>
    </source>
</reference>
<evidence type="ECO:0000313" key="25">
    <source>
        <dbReference type="Proteomes" id="UP000014760"/>
    </source>
</evidence>
<dbReference type="PANTHER" id="PTHR18966">
    <property type="entry name" value="IONOTROPIC GLUTAMATE RECEPTOR"/>
    <property type="match status" value="1"/>
</dbReference>
<evidence type="ECO:0000256" key="15">
    <source>
        <dbReference type="ARBA" id="ARBA00034104"/>
    </source>
</evidence>
<dbReference type="InterPro" id="IPR015683">
    <property type="entry name" value="Ionotropic_Glu_rcpt"/>
</dbReference>